<protein>
    <recommendedName>
        <fullName evidence="4">Glycosyltransferase 2-like domain-containing protein</fullName>
    </recommendedName>
</protein>
<feature type="domain" description="Glycosyltransferase 2-like" evidence="4">
    <location>
        <begin position="48"/>
        <end position="214"/>
    </location>
</feature>
<keyword evidence="2" id="KW-0808">Transferase</keyword>
<evidence type="ECO:0000313" key="6">
    <source>
        <dbReference type="Proteomes" id="UP000229789"/>
    </source>
</evidence>
<accession>A0A2G9LKM1</accession>
<evidence type="ECO:0000256" key="1">
    <source>
        <dbReference type="ARBA" id="ARBA00022676"/>
    </source>
</evidence>
<dbReference type="GO" id="GO:0016757">
    <property type="term" value="F:glycosyltransferase activity"/>
    <property type="evidence" value="ECO:0007669"/>
    <property type="project" value="UniProtKB-KW"/>
</dbReference>
<comment type="caution">
    <text evidence="5">The sequence shown here is derived from an EMBL/GenBank/DDBJ whole genome shotgun (WGS) entry which is preliminary data.</text>
</comment>
<dbReference type="PANTHER" id="PTHR43630:SF1">
    <property type="entry name" value="POLY-BETA-1,6-N-ACETYL-D-GLUCOSAMINE SYNTHASE"/>
    <property type="match status" value="1"/>
</dbReference>
<dbReference type="Gene3D" id="3.90.550.10">
    <property type="entry name" value="Spore Coat Polysaccharide Biosynthesis Protein SpsA, Chain A"/>
    <property type="match status" value="1"/>
</dbReference>
<feature type="transmembrane region" description="Helical" evidence="3">
    <location>
        <begin position="383"/>
        <end position="403"/>
    </location>
</feature>
<keyword evidence="1" id="KW-0328">Glycosyltransferase</keyword>
<keyword evidence="3" id="KW-1133">Transmembrane helix</keyword>
<reference evidence="5 6" key="1">
    <citation type="submission" date="2017-09" db="EMBL/GenBank/DDBJ databases">
        <title>Depth-based differentiation of microbial function through sediment-hosted aquifers and enrichment of novel symbionts in the deep terrestrial subsurface.</title>
        <authorList>
            <person name="Probst A.J."/>
            <person name="Ladd B."/>
            <person name="Jarett J.K."/>
            <person name="Geller-Mcgrath D.E."/>
            <person name="Sieber C.M."/>
            <person name="Emerson J.B."/>
            <person name="Anantharaman K."/>
            <person name="Thomas B.C."/>
            <person name="Malmstrom R."/>
            <person name="Stieglmeier M."/>
            <person name="Klingl A."/>
            <person name="Woyke T."/>
            <person name="Ryan C.M."/>
            <person name="Banfield J.F."/>
        </authorList>
    </citation>
    <scope>NUCLEOTIDE SEQUENCE [LARGE SCALE GENOMIC DNA]</scope>
    <source>
        <strain evidence="5">CG18_big_fil_WC_8_21_14_2_50_31_19</strain>
    </source>
</reference>
<feature type="transmembrane region" description="Helical" evidence="3">
    <location>
        <begin position="291"/>
        <end position="315"/>
    </location>
</feature>
<dbReference type="PANTHER" id="PTHR43630">
    <property type="entry name" value="POLY-BETA-1,6-N-ACETYL-D-GLUCOSAMINE SYNTHASE"/>
    <property type="match status" value="1"/>
</dbReference>
<keyword evidence="3" id="KW-0812">Transmembrane</keyword>
<evidence type="ECO:0000259" key="4">
    <source>
        <dbReference type="Pfam" id="PF00535"/>
    </source>
</evidence>
<dbReference type="InterPro" id="IPR029044">
    <property type="entry name" value="Nucleotide-diphossugar_trans"/>
</dbReference>
<evidence type="ECO:0000256" key="3">
    <source>
        <dbReference type="SAM" id="Phobius"/>
    </source>
</evidence>
<organism evidence="5 6">
    <name type="scientific">Huberarchaeum crystalense</name>
    <dbReference type="NCBI Taxonomy" id="2014257"/>
    <lineage>
        <taxon>Archaea</taxon>
        <taxon>Candidatus Huberarchaeota</taxon>
        <taxon>Candidatus Huberarchaeia</taxon>
        <taxon>Candidatus Huberarchaeales</taxon>
        <taxon>Candidatus Huberarchaeaceae</taxon>
        <taxon>Candidatus Huberarchaeum</taxon>
    </lineage>
</organism>
<dbReference type="CDD" id="cd06423">
    <property type="entry name" value="CESA_like"/>
    <property type="match status" value="1"/>
</dbReference>
<evidence type="ECO:0000313" key="5">
    <source>
        <dbReference type="EMBL" id="PIN66710.1"/>
    </source>
</evidence>
<feature type="transmembrane region" description="Helical" evidence="3">
    <location>
        <begin position="335"/>
        <end position="363"/>
    </location>
</feature>
<proteinExistence type="predicted"/>
<evidence type="ECO:0000256" key="2">
    <source>
        <dbReference type="ARBA" id="ARBA00022679"/>
    </source>
</evidence>
<dbReference type="AlphaFoldDB" id="A0A2G9LKM1"/>
<name>A0A2G9LKM1_HUBC1</name>
<dbReference type="Proteomes" id="UP000229789">
    <property type="component" value="Unassembled WGS sequence"/>
</dbReference>
<dbReference type="EMBL" id="PCUF01000006">
    <property type="protein sequence ID" value="PIN66710.1"/>
    <property type="molecule type" value="Genomic_DNA"/>
</dbReference>
<sequence length="414" mass="48463">MVEFFTIISLTLIYISLYFSTLFLLNYFKNKKRIYEEPLLPKKLPRVSVIIPAFNEEKTIAATLDSVIALHYPKNLLEVIVINDGSTDKTRAIANRYAQQYNYVKVLNKTNSGKADSLNKGISIIKGEFFVVLDADSYIHPEAIYKSIGFFSDSNVAAVTPPMCPRNTKKIIEKIQYWEYVFSSVLKLFFQSIKLIYITHGVGSIFRTKIIKKIGGFDTKNLTEDLEIALRIYKYNYKIKSTIFFFNTTEVPKTFKSLWNQRIRWMMGTIQSLIKYKLDFLKLQPNILCRIVFPFMLINVIILFLSFFIISYFLLNQIYNTFLLLYYHIIVGQSISFYFDFFISGLTALTTGLLILFFVSIVICFKTFRLDFKKSIIYFARPLLFYILFYVMFSAFVVIMSSYKVLKGDIQWFK</sequence>
<dbReference type="Pfam" id="PF00535">
    <property type="entry name" value="Glycos_transf_2"/>
    <property type="match status" value="1"/>
</dbReference>
<dbReference type="SUPFAM" id="SSF53448">
    <property type="entry name" value="Nucleotide-diphospho-sugar transferases"/>
    <property type="match status" value="1"/>
</dbReference>
<gene>
    <name evidence="5" type="ORF">COW69_00675</name>
</gene>
<keyword evidence="3" id="KW-0472">Membrane</keyword>
<dbReference type="InterPro" id="IPR001173">
    <property type="entry name" value="Glyco_trans_2-like"/>
</dbReference>
<feature type="transmembrane region" description="Helical" evidence="3">
    <location>
        <begin position="6"/>
        <end position="28"/>
    </location>
</feature>